<accession>A0ACC1SHU2</accession>
<dbReference type="Proteomes" id="UP001148662">
    <property type="component" value="Unassembled WGS sequence"/>
</dbReference>
<proteinExistence type="predicted"/>
<name>A0ACC1SHU2_9APHY</name>
<evidence type="ECO:0000313" key="2">
    <source>
        <dbReference type="Proteomes" id="UP001148662"/>
    </source>
</evidence>
<evidence type="ECO:0000313" key="1">
    <source>
        <dbReference type="EMBL" id="KAJ3540116.1"/>
    </source>
</evidence>
<dbReference type="EMBL" id="JANHOG010001266">
    <property type="protein sequence ID" value="KAJ3540116.1"/>
    <property type="molecule type" value="Genomic_DNA"/>
</dbReference>
<gene>
    <name evidence="1" type="ORF">NM688_g6269</name>
</gene>
<protein>
    <submittedName>
        <fullName evidence="1">Uncharacterized protein</fullName>
    </submittedName>
</protein>
<reference evidence="1" key="1">
    <citation type="submission" date="2022-07" db="EMBL/GenBank/DDBJ databases">
        <title>Genome Sequence of Phlebia brevispora.</title>
        <authorList>
            <person name="Buettner E."/>
        </authorList>
    </citation>
    <scope>NUCLEOTIDE SEQUENCE</scope>
    <source>
        <strain evidence="1">MPL23</strain>
    </source>
</reference>
<organism evidence="1 2">
    <name type="scientific">Phlebia brevispora</name>
    <dbReference type="NCBI Taxonomy" id="194682"/>
    <lineage>
        <taxon>Eukaryota</taxon>
        <taxon>Fungi</taxon>
        <taxon>Dikarya</taxon>
        <taxon>Basidiomycota</taxon>
        <taxon>Agaricomycotina</taxon>
        <taxon>Agaricomycetes</taxon>
        <taxon>Polyporales</taxon>
        <taxon>Meruliaceae</taxon>
        <taxon>Phlebia</taxon>
    </lineage>
</organism>
<comment type="caution">
    <text evidence="1">The sequence shown here is derived from an EMBL/GenBank/DDBJ whole genome shotgun (WGS) entry which is preliminary data.</text>
</comment>
<keyword evidence="2" id="KW-1185">Reference proteome</keyword>
<sequence>MRLSNKNFAVRVRVVRWLLGCCHEDEKCALRLRLVFVQLLSGSCAPSAPILLLFSRTEATQAHAVQFSRSSGPGAVFSTHPKHGGLSVLRRHGAQILGCWRQEMPALERCAPTHLTVYGTHISDSFARSGGLSRSGVKRTLDGEVLAQVTGVSENCSSMVSTSIIAQKQPHPLTDYLEVIVREHVRSNNINLAIEETEIPGQQDLKQFQRISTCLDGDKPDRVFHIVVPEFGERIFGSQTSRATLAPLDEGAATTPWIGGGGGGERSDGGRKLHDARKKAEIEVTCTFAQGRSQLPYTDEQKHLMYLLGRSSQYLIFSVRNGASSSERVPHIHGTHERQSSLLALLGRVPTIEVRASSTLQLDGFYCMKVSGEI</sequence>